<dbReference type="AlphaFoldDB" id="B0G2A7"/>
<dbReference type="InterPro" id="IPR028082">
    <property type="entry name" value="Peripla_BP_I"/>
</dbReference>
<evidence type="ECO:0000313" key="6">
    <source>
        <dbReference type="Proteomes" id="UP000005359"/>
    </source>
</evidence>
<feature type="region of interest" description="Disordered" evidence="3">
    <location>
        <begin position="64"/>
        <end position="95"/>
    </location>
</feature>
<dbReference type="PaxDb" id="411461-DORFOR_00379"/>
<evidence type="ECO:0000256" key="2">
    <source>
        <dbReference type="ARBA" id="ARBA00007639"/>
    </source>
</evidence>
<protein>
    <recommendedName>
        <fullName evidence="4">Periplasmic binding protein domain-containing protein</fullName>
    </recommendedName>
</protein>
<dbReference type="Pfam" id="PF13407">
    <property type="entry name" value="Peripla_BP_4"/>
    <property type="match status" value="1"/>
</dbReference>
<proteinExistence type="inferred from homology"/>
<gene>
    <name evidence="5" type="ORF">DORFOR_00379</name>
</gene>
<dbReference type="eggNOG" id="COG1879">
    <property type="taxonomic scope" value="Bacteria"/>
</dbReference>
<sequence length="433" mass="47916">MREIFKKFFKKKFKLFSQIWCIVFKWKIRCMTIVKGIGIMKKRCKMIIALLSAAMVLTACAKNTSDTDSNKANDTKTQDTSKDAAQDDTETEKTKEYQAKLDMIEPSAYRDARGLSLEEGAYISIIGKGTNDDFWVQVKKGAEQAGKDINEQLGYKGKKAVKVVYSGPSDKDNVDEQVNILDEELSRYPAALAISIADAKACEVQFDQAGWNGTPIVTFDSSSDYPGISAFVSTDNSASATEAANRLAEAMGESGEVMLFMQDSKSQVAQTRENAFVSQIQSTYPNITIVETYHMDQIDTYKNQMIQELATDKQAADITEEEVIDYLFEKHPNVKGCFASNSDAMELVLDEMERKNVSPFIVGYDVNDDSMEALKAGKIDGLVVQNPFGMGYAATIASARAALNMGNEAFVNTGYVWVTKQNLNDEAVQSILN</sequence>
<dbReference type="InterPro" id="IPR025997">
    <property type="entry name" value="SBP_2_dom"/>
</dbReference>
<dbReference type="PANTHER" id="PTHR30036:SF7">
    <property type="entry name" value="ABC TRANSPORTER PERIPLASMIC-BINDING PROTEIN YPHF"/>
    <property type="match status" value="1"/>
</dbReference>
<comment type="caution">
    <text evidence="5">The sequence shown here is derived from an EMBL/GenBank/DDBJ whole genome shotgun (WGS) entry which is preliminary data.</text>
</comment>
<dbReference type="GO" id="GO:0030288">
    <property type="term" value="C:outer membrane-bounded periplasmic space"/>
    <property type="evidence" value="ECO:0007669"/>
    <property type="project" value="TreeGrafter"/>
</dbReference>
<feature type="domain" description="Periplasmic binding protein" evidence="4">
    <location>
        <begin position="123"/>
        <end position="396"/>
    </location>
</feature>
<dbReference type="SUPFAM" id="SSF53822">
    <property type="entry name" value="Periplasmic binding protein-like I"/>
    <property type="match status" value="1"/>
</dbReference>
<feature type="compositionally biased region" description="Basic and acidic residues" evidence="3">
    <location>
        <begin position="68"/>
        <end position="95"/>
    </location>
</feature>
<dbReference type="Gene3D" id="3.40.50.2300">
    <property type="match status" value="2"/>
</dbReference>
<comment type="similarity">
    <text evidence="2">Belongs to the bacterial solute-binding protein 2 family.</text>
</comment>
<dbReference type="InterPro" id="IPR050555">
    <property type="entry name" value="Bact_Solute-Bind_Prot2"/>
</dbReference>
<reference evidence="5 6" key="1">
    <citation type="submission" date="2007-10" db="EMBL/GenBank/DDBJ databases">
        <title>Draft genome sequence of Dorea formicigenerans(ATCC 27755).</title>
        <authorList>
            <person name="Sudarsanam P."/>
            <person name="Ley R."/>
            <person name="Guruge J."/>
            <person name="Turnbaugh P.J."/>
            <person name="Mahowald M."/>
            <person name="Liep D."/>
            <person name="Gordon J."/>
        </authorList>
    </citation>
    <scope>NUCLEOTIDE SEQUENCE [LARGE SCALE GENOMIC DNA]</scope>
    <source>
        <strain evidence="5 6">ATCC 27755</strain>
    </source>
</reference>
<dbReference type="GO" id="GO:0030246">
    <property type="term" value="F:carbohydrate binding"/>
    <property type="evidence" value="ECO:0007669"/>
    <property type="project" value="TreeGrafter"/>
</dbReference>
<accession>B0G2A7</accession>
<organism evidence="5 6">
    <name type="scientific">Dorea formicigenerans ATCC 27755</name>
    <dbReference type="NCBI Taxonomy" id="411461"/>
    <lineage>
        <taxon>Bacteria</taxon>
        <taxon>Bacillati</taxon>
        <taxon>Bacillota</taxon>
        <taxon>Clostridia</taxon>
        <taxon>Lachnospirales</taxon>
        <taxon>Lachnospiraceae</taxon>
        <taxon>Dorea</taxon>
    </lineage>
</organism>
<evidence type="ECO:0000256" key="3">
    <source>
        <dbReference type="SAM" id="MobiDB-lite"/>
    </source>
</evidence>
<dbReference type="PANTHER" id="PTHR30036">
    <property type="entry name" value="D-XYLOSE-BINDING PERIPLASMIC PROTEIN"/>
    <property type="match status" value="1"/>
</dbReference>
<reference evidence="5 6" key="2">
    <citation type="submission" date="2007-10" db="EMBL/GenBank/DDBJ databases">
        <authorList>
            <person name="Fulton L."/>
            <person name="Clifton S."/>
            <person name="Fulton B."/>
            <person name="Xu J."/>
            <person name="Minx P."/>
            <person name="Pepin K.H."/>
            <person name="Johnson M."/>
            <person name="Thiruvilangam P."/>
            <person name="Bhonagiri V."/>
            <person name="Nash W.E."/>
            <person name="Wang C."/>
            <person name="Mardis E.R."/>
            <person name="Wilson R.K."/>
        </authorList>
    </citation>
    <scope>NUCLEOTIDE SEQUENCE [LARGE SCALE GENOMIC DNA]</scope>
    <source>
        <strain evidence="5 6">ATCC 27755</strain>
    </source>
</reference>
<dbReference type="EMBL" id="AAXA02000007">
    <property type="protein sequence ID" value="EDR48254.1"/>
    <property type="molecule type" value="Genomic_DNA"/>
</dbReference>
<dbReference type="Proteomes" id="UP000005359">
    <property type="component" value="Unassembled WGS sequence"/>
</dbReference>
<comment type="subcellular location">
    <subcellularLocation>
        <location evidence="1">Cell envelope</location>
    </subcellularLocation>
</comment>
<evidence type="ECO:0000313" key="5">
    <source>
        <dbReference type="EMBL" id="EDR48254.1"/>
    </source>
</evidence>
<evidence type="ECO:0000259" key="4">
    <source>
        <dbReference type="Pfam" id="PF13407"/>
    </source>
</evidence>
<name>B0G2A7_9FIRM</name>
<evidence type="ECO:0000256" key="1">
    <source>
        <dbReference type="ARBA" id="ARBA00004196"/>
    </source>
</evidence>
<dbReference type="STRING" id="411461.DORFOR_00379"/>